<organism evidence="13 14">
    <name type="scientific">Candidatus Thiopontia autotrophica</name>
    <dbReference type="NCBI Taxonomy" id="2841688"/>
    <lineage>
        <taxon>Bacteria</taxon>
        <taxon>Pseudomonadati</taxon>
        <taxon>Pseudomonadota</taxon>
        <taxon>Gammaproteobacteria</taxon>
        <taxon>Candidatus Thiopontia</taxon>
    </lineage>
</organism>
<comment type="caution">
    <text evidence="13">The sequence shown here is derived from an EMBL/GenBank/DDBJ whole genome shotgun (WGS) entry which is preliminary data.</text>
</comment>
<evidence type="ECO:0000256" key="2">
    <source>
        <dbReference type="ARBA" id="ARBA00009320"/>
    </source>
</evidence>
<dbReference type="GO" id="GO:0005829">
    <property type="term" value="C:cytosol"/>
    <property type="evidence" value="ECO:0007669"/>
    <property type="project" value="TreeGrafter"/>
</dbReference>
<dbReference type="GO" id="GO:0046656">
    <property type="term" value="P:folic acid biosynthetic process"/>
    <property type="evidence" value="ECO:0007669"/>
    <property type="project" value="UniProtKB-KW"/>
</dbReference>
<evidence type="ECO:0000256" key="5">
    <source>
        <dbReference type="ARBA" id="ARBA00035633"/>
    </source>
</evidence>
<keyword evidence="13" id="KW-0032">Aminotransferase</keyword>
<evidence type="ECO:0000256" key="10">
    <source>
        <dbReference type="ARBA" id="ARBA00080135"/>
    </source>
</evidence>
<evidence type="ECO:0000256" key="9">
    <source>
        <dbReference type="ARBA" id="ARBA00069174"/>
    </source>
</evidence>
<evidence type="ECO:0000256" key="8">
    <source>
        <dbReference type="ARBA" id="ARBA00054027"/>
    </source>
</evidence>
<evidence type="ECO:0000256" key="12">
    <source>
        <dbReference type="RuleBase" id="RU004516"/>
    </source>
</evidence>
<dbReference type="GO" id="GO:0008483">
    <property type="term" value="F:transaminase activity"/>
    <property type="evidence" value="ECO:0007669"/>
    <property type="project" value="UniProtKB-KW"/>
</dbReference>
<dbReference type="GO" id="GO:0008696">
    <property type="term" value="F:4-amino-4-deoxychorismate lyase activity"/>
    <property type="evidence" value="ECO:0007669"/>
    <property type="project" value="UniProtKB-EC"/>
</dbReference>
<gene>
    <name evidence="13" type="ORF">H8D24_00410</name>
</gene>
<name>A0A8J6P2L5_9GAMM</name>
<dbReference type="Gene3D" id="3.20.10.10">
    <property type="entry name" value="D-amino Acid Aminotransferase, subunit A, domain 2"/>
    <property type="match status" value="1"/>
</dbReference>
<comment type="pathway">
    <text evidence="5">Cofactor biosynthesis; tetrahydrofolate biosynthesis; 4-aminobenzoate from chorismate: step 2/2.</text>
</comment>
<dbReference type="FunFam" id="3.20.10.10:FF:000002">
    <property type="entry name" value="D-alanine aminotransferase"/>
    <property type="match status" value="1"/>
</dbReference>
<dbReference type="InterPro" id="IPR043132">
    <property type="entry name" value="BCAT-like_C"/>
</dbReference>
<evidence type="ECO:0000313" key="13">
    <source>
        <dbReference type="EMBL" id="MBC8518854.1"/>
    </source>
</evidence>
<dbReference type="Pfam" id="PF01063">
    <property type="entry name" value="Aminotran_4"/>
    <property type="match status" value="1"/>
</dbReference>
<sequence length="283" mass="31378">MAYLNGTFLPIEEAAIPVLDRGFLFGDGVYEVIPVYGKKPFRLQEHLQRLENSLAETRILNPLSSSRWQQLLTELIDKNEGEDQSLYLQVTRGTAPRDHIFPDNTPPTLFMMSNPLVGSPAEIIESGISAITEIDTRWSRCNIKSINLLANVLHRQHALDQGAKESILIRDGKVTEGAASNLFIAKSGAVITPSRGQYLLPGVTRDLVLELAQQDKIEAIEGDIDESQLTDADEIWVTSSTREIVPVTMLNGSPVGNGKPGAITLRLNHLLQQFKREFQNRAP</sequence>
<dbReference type="SUPFAM" id="SSF56752">
    <property type="entry name" value="D-aminoacid aminotransferase-like PLP-dependent enzymes"/>
    <property type="match status" value="1"/>
</dbReference>
<keyword evidence="13" id="KW-0808">Transferase</keyword>
<dbReference type="GO" id="GO:0008652">
    <property type="term" value="P:amino acid biosynthetic process"/>
    <property type="evidence" value="ECO:0007669"/>
    <property type="project" value="UniProtKB-ARBA"/>
</dbReference>
<dbReference type="EMBL" id="JACNFK010000008">
    <property type="protein sequence ID" value="MBC8518854.1"/>
    <property type="molecule type" value="Genomic_DNA"/>
</dbReference>
<dbReference type="Gene3D" id="3.30.470.10">
    <property type="match status" value="1"/>
</dbReference>
<dbReference type="EC" id="4.1.3.38" evidence="6"/>
<evidence type="ECO:0000256" key="7">
    <source>
        <dbReference type="ARBA" id="ARBA00049529"/>
    </source>
</evidence>
<dbReference type="InterPro" id="IPR043131">
    <property type="entry name" value="BCAT-like_N"/>
</dbReference>
<keyword evidence="3 12" id="KW-0663">Pyridoxal phosphate</keyword>
<accession>A0A8J6P2L5</accession>
<dbReference type="PROSITE" id="PS00770">
    <property type="entry name" value="AA_TRANSFER_CLASS_4"/>
    <property type="match status" value="1"/>
</dbReference>
<reference evidence="13 14" key="1">
    <citation type="submission" date="2020-08" db="EMBL/GenBank/DDBJ databases">
        <title>Bridging the membrane lipid divide: bacteria of the FCB group superphylum have the potential to synthesize archaeal ether lipids.</title>
        <authorList>
            <person name="Villanueva L."/>
            <person name="Von Meijenfeldt F.A.B."/>
            <person name="Westbye A.B."/>
            <person name="Yadav S."/>
            <person name="Hopmans E.C."/>
            <person name="Dutilh B.E."/>
            <person name="Sinninghe Damste J.S."/>
        </authorList>
    </citation>
    <scope>NUCLEOTIDE SEQUENCE [LARGE SCALE GENOMIC DNA]</scope>
    <source>
        <strain evidence="13">NIOZ-UU100</strain>
    </source>
</reference>
<comment type="function">
    <text evidence="8">Involved in the biosynthesis of p-aminobenzoate (PABA), a precursor of tetrahydrofolate. Converts 4-amino-4-deoxychorismate into 4-aminobenzoate (PABA) and pyruvate.</text>
</comment>
<dbReference type="InterPro" id="IPR050571">
    <property type="entry name" value="Class-IV_PLP-Dep_Aminotrnsfr"/>
</dbReference>
<evidence type="ECO:0000256" key="3">
    <source>
        <dbReference type="ARBA" id="ARBA00022898"/>
    </source>
</evidence>
<dbReference type="PANTHER" id="PTHR42743">
    <property type="entry name" value="AMINO-ACID AMINOTRANSFERASE"/>
    <property type="match status" value="1"/>
</dbReference>
<comment type="similarity">
    <text evidence="2 11">Belongs to the class-IV pyridoxal-phosphate-dependent aminotransferase family.</text>
</comment>
<evidence type="ECO:0000256" key="6">
    <source>
        <dbReference type="ARBA" id="ARBA00035676"/>
    </source>
</evidence>
<keyword evidence="4" id="KW-0289">Folate biosynthesis</keyword>
<dbReference type="Proteomes" id="UP000654401">
    <property type="component" value="Unassembled WGS sequence"/>
</dbReference>
<evidence type="ECO:0000256" key="1">
    <source>
        <dbReference type="ARBA" id="ARBA00001933"/>
    </source>
</evidence>
<evidence type="ECO:0000313" key="14">
    <source>
        <dbReference type="Proteomes" id="UP000654401"/>
    </source>
</evidence>
<dbReference type="InterPro" id="IPR018300">
    <property type="entry name" value="Aminotrans_IV_CS"/>
</dbReference>
<comment type="catalytic activity">
    <reaction evidence="7">
        <text>4-amino-4-deoxychorismate = 4-aminobenzoate + pyruvate + H(+)</text>
        <dbReference type="Rhea" id="RHEA:16201"/>
        <dbReference type="ChEBI" id="CHEBI:15361"/>
        <dbReference type="ChEBI" id="CHEBI:15378"/>
        <dbReference type="ChEBI" id="CHEBI:17836"/>
        <dbReference type="ChEBI" id="CHEBI:58406"/>
        <dbReference type="EC" id="4.1.3.38"/>
    </reaction>
</comment>
<dbReference type="AlphaFoldDB" id="A0A8J6P2L5"/>
<protein>
    <recommendedName>
        <fullName evidence="9">Aminodeoxychorismate lyase</fullName>
        <ecNumber evidence="6">4.1.3.38</ecNumber>
    </recommendedName>
    <alternativeName>
        <fullName evidence="10">4-amino-4-deoxychorismate lyase</fullName>
    </alternativeName>
</protein>
<dbReference type="InterPro" id="IPR036038">
    <property type="entry name" value="Aminotransferase-like"/>
</dbReference>
<evidence type="ECO:0000256" key="11">
    <source>
        <dbReference type="RuleBase" id="RU004106"/>
    </source>
</evidence>
<dbReference type="CDD" id="cd01558">
    <property type="entry name" value="D-AAT_like"/>
    <property type="match status" value="1"/>
</dbReference>
<dbReference type="PANTHER" id="PTHR42743:SF10">
    <property type="entry name" value="D-ALANINE AMINOTRANSFERASE"/>
    <property type="match status" value="1"/>
</dbReference>
<dbReference type="InterPro" id="IPR001544">
    <property type="entry name" value="Aminotrans_IV"/>
</dbReference>
<proteinExistence type="inferred from homology"/>
<comment type="cofactor">
    <cofactor evidence="1 12">
        <name>pyridoxal 5'-phosphate</name>
        <dbReference type="ChEBI" id="CHEBI:597326"/>
    </cofactor>
</comment>
<evidence type="ECO:0000256" key="4">
    <source>
        <dbReference type="ARBA" id="ARBA00022909"/>
    </source>
</evidence>